<dbReference type="GO" id="GO:0016363">
    <property type="term" value="C:nuclear matrix"/>
    <property type="evidence" value="ECO:0007669"/>
    <property type="project" value="TreeGrafter"/>
</dbReference>
<evidence type="ECO:0000256" key="13">
    <source>
        <dbReference type="SAM" id="MobiDB-lite"/>
    </source>
</evidence>
<evidence type="ECO:0000313" key="16">
    <source>
        <dbReference type="Proteomes" id="UP000053317"/>
    </source>
</evidence>
<dbReference type="InterPro" id="IPR011989">
    <property type="entry name" value="ARM-like"/>
</dbReference>
<feature type="domain" description="Letm1 RBD" evidence="14">
    <location>
        <begin position="1216"/>
        <end position="1415"/>
    </location>
</feature>
<dbReference type="GO" id="GO:0043022">
    <property type="term" value="F:ribosome binding"/>
    <property type="evidence" value="ECO:0007669"/>
    <property type="project" value="InterPro"/>
</dbReference>
<dbReference type="GO" id="GO:0000049">
    <property type="term" value="F:tRNA binding"/>
    <property type="evidence" value="ECO:0007669"/>
    <property type="project" value="UniProtKB-UniRule"/>
</dbReference>
<comment type="function">
    <text evidence="10">tRNA nucleus export receptor which facilitates tRNA translocation across the nuclear pore complex. Involved in pre-tRNA splicing, probably by affecting the interaction of pre-tRNA with splicing endonuclease.</text>
</comment>
<evidence type="ECO:0000256" key="3">
    <source>
        <dbReference type="ARBA" id="ARBA00018928"/>
    </source>
</evidence>
<dbReference type="Pfam" id="PF08389">
    <property type="entry name" value="Xpo1"/>
    <property type="match status" value="1"/>
</dbReference>
<dbReference type="Gene3D" id="1.25.10.10">
    <property type="entry name" value="Leucine-rich Repeat Variant"/>
    <property type="match status" value="1"/>
</dbReference>
<keyword evidence="6 12" id="KW-0820">tRNA-binding</keyword>
<dbReference type="PANTHER" id="PTHR15952">
    <property type="entry name" value="EXPORTIN-T/LOS1"/>
    <property type="match status" value="1"/>
</dbReference>
<reference evidence="15 16" key="2">
    <citation type="submission" date="2015-05" db="EMBL/GenBank/DDBJ databases">
        <authorList>
            <person name="Morales-Cruz A."/>
            <person name="Amrine K.C."/>
            <person name="Cantu D."/>
        </authorList>
    </citation>
    <scope>NUCLEOTIDE SEQUENCE [LARGE SCALE GENOMIC DNA]</scope>
    <source>
        <strain evidence="15">UCRPC4</strain>
    </source>
</reference>
<keyword evidence="11" id="KW-0496">Mitochondrion</keyword>
<feature type="region of interest" description="Disordered" evidence="13">
    <location>
        <begin position="1450"/>
        <end position="1520"/>
    </location>
</feature>
<dbReference type="InterPro" id="IPR013598">
    <property type="entry name" value="Exportin-1/Importin-b-like"/>
</dbReference>
<keyword evidence="8 12" id="KW-0694">RNA-binding</keyword>
<feature type="compositionally biased region" description="Basic and acidic residues" evidence="13">
    <location>
        <begin position="1453"/>
        <end position="1487"/>
    </location>
</feature>
<dbReference type="GO" id="GO:0005643">
    <property type="term" value="C:nuclear pore"/>
    <property type="evidence" value="ECO:0007669"/>
    <property type="project" value="TreeGrafter"/>
</dbReference>
<evidence type="ECO:0000256" key="1">
    <source>
        <dbReference type="ARBA" id="ARBA00004496"/>
    </source>
</evidence>
<dbReference type="InterPro" id="IPR033122">
    <property type="entry name" value="LETM1-like_RBD"/>
</dbReference>
<evidence type="ECO:0000259" key="14">
    <source>
        <dbReference type="PROSITE" id="PS51758"/>
    </source>
</evidence>
<evidence type="ECO:0000256" key="7">
    <source>
        <dbReference type="ARBA" id="ARBA00022694"/>
    </source>
</evidence>
<accession>A0A0G2H949</accession>
<proteinExistence type="inferred from homology"/>
<evidence type="ECO:0000256" key="12">
    <source>
        <dbReference type="RuleBase" id="RU366037"/>
    </source>
</evidence>
<dbReference type="EMBL" id="LCWF01000048">
    <property type="protein sequence ID" value="KKY25140.1"/>
    <property type="molecule type" value="Genomic_DNA"/>
</dbReference>
<evidence type="ECO:0000256" key="10">
    <source>
        <dbReference type="ARBA" id="ARBA00025147"/>
    </source>
</evidence>
<feature type="region of interest" description="Disordered" evidence="13">
    <location>
        <begin position="1028"/>
        <end position="1060"/>
    </location>
</feature>
<evidence type="ECO:0000256" key="2">
    <source>
        <dbReference type="ARBA" id="ARBA00009466"/>
    </source>
</evidence>
<dbReference type="GO" id="GO:0071528">
    <property type="term" value="P:tRNA re-export from nucleus"/>
    <property type="evidence" value="ECO:0007669"/>
    <property type="project" value="UniProtKB-UniRule"/>
</dbReference>
<evidence type="ECO:0000256" key="4">
    <source>
        <dbReference type="ARBA" id="ARBA00022448"/>
    </source>
</evidence>
<evidence type="ECO:0000256" key="6">
    <source>
        <dbReference type="ARBA" id="ARBA00022555"/>
    </source>
</evidence>
<keyword evidence="16" id="KW-1185">Reference proteome</keyword>
<dbReference type="Pfam" id="PF19282">
    <property type="entry name" value="Exportin-T"/>
    <property type="match status" value="1"/>
</dbReference>
<feature type="compositionally biased region" description="Basic and acidic residues" evidence="13">
    <location>
        <begin position="1046"/>
        <end position="1060"/>
    </location>
</feature>
<dbReference type="PANTHER" id="PTHR15952:SF11">
    <property type="entry name" value="EXPORTIN-T"/>
    <property type="match status" value="1"/>
</dbReference>
<comment type="similarity">
    <text evidence="2 12">Belongs to the exportin family.</text>
</comment>
<dbReference type="SUPFAM" id="SSF48371">
    <property type="entry name" value="ARM repeat"/>
    <property type="match status" value="1"/>
</dbReference>
<evidence type="ECO:0000256" key="5">
    <source>
        <dbReference type="ARBA" id="ARBA00022490"/>
    </source>
</evidence>
<dbReference type="FunFam" id="1.25.10.10:FF:000355">
    <property type="entry name" value="Exportin-T"/>
    <property type="match status" value="1"/>
</dbReference>
<evidence type="ECO:0000256" key="9">
    <source>
        <dbReference type="ARBA" id="ARBA00023242"/>
    </source>
</evidence>
<protein>
    <recommendedName>
        <fullName evidence="3 12">Exportin-T</fullName>
    </recommendedName>
    <alternativeName>
        <fullName evidence="12">Exportin(tRNA)</fullName>
    </alternativeName>
    <alternativeName>
        <fullName evidence="12">tRNA exportin</fullName>
    </alternativeName>
</protein>
<comment type="subcellular location">
    <subcellularLocation>
        <location evidence="1 12">Cytoplasm</location>
    </subcellularLocation>
    <subcellularLocation>
        <location evidence="12">Nucleus</location>
    </subcellularLocation>
    <text evidence="12">Shuttles between the nucleus and the cytoplasm.</text>
</comment>
<keyword evidence="4 12" id="KW-0813">Transport</keyword>
<keyword evidence="5 12" id="KW-0963">Cytoplasm</keyword>
<feature type="compositionally biased region" description="Low complexity" evidence="13">
    <location>
        <begin position="1488"/>
        <end position="1497"/>
    </location>
</feature>
<dbReference type="Proteomes" id="UP000053317">
    <property type="component" value="Unassembled WGS sequence"/>
</dbReference>
<gene>
    <name evidence="15" type="ORF">UCRPC4_g02020</name>
</gene>
<feature type="compositionally biased region" description="Basic and acidic residues" evidence="13">
    <location>
        <begin position="1505"/>
        <end position="1520"/>
    </location>
</feature>
<keyword evidence="7" id="KW-0819">tRNA processing</keyword>
<sequence>MEEQLISAIEIAYSPASSQDLKQQAFDYVNALRVDPSGWHPCLNIFTHEPRHSEAIRIFCLEIVNHAVSSGQIDGGNMLVVKNRLLDHLGRVIGKCDGDNVAGETPAIQNKIAQSLTYLFSTLYASGWENFFDDLLTLPGSARDNYDGVMFYLRVINSISDEIGDTTLLRSKEEQDRANALKDLIRQRDVQKIALSWQEILGHWRLDNDKIAEFCLKAIGKWVGWVDIGLVVNQPMLDLLFQQLSRAQISGQAEDGARDAAVDVFTEIVGKKMKAGDKIEMIKFLSLDNVVAQLITCPPLSNQKSPDYDTDLAETVAKLVNATVLDIVKVLETENADPVVWNPAENLLHNFMPHLLRFFSDEYDEVCSTVIAGTTDLLSFLRKSSKEGIRGPQSAVILMPILQATFRKMRYDESSAWGEDDDETDEAEFQDLRKRLHILENIIAAADEQLYIDAVTGLVFQTFEPLRTQGSQLDWRDLELALHEMFSFGDLCMKSGGLYAKGKAQSRAAECLVEMMLKLVDCDFRSFNHPATQLGYGEICVRYSSFFEQHAHLITPVLESFLQLIHSPQMKVKLRSWYLFQRFCRTLRAYIGNVAQIVIENMADLLLIKAELPSDNADEDMSSEDRDSSDTLFTSQLYLFEAVGCICGTHSIPVEKQVTFVQTVMNPVFLDMERNIGSAKSGDERAVAQIHHDTMALGALARGFSDWAPGGANSGSPPAQEVQEAFTRVSEATLTALDSLGSSFEVRTAARNAFSRLMGVLGARILPQLPRWIEGLLVQSSSRDEMALFLRLLEQVVFGFKTEVYNILDTLLTPFLQRIFASLSSPALGTDDEIQQNELKREYLNFLLVVLNNDLGSVIVSSTNQATFESIISSIEQFTKDVDDFPTAKMAFQVLSKMVTAWGGPDIVQPSVSTNETNGTSSNPTLPGFDQFMIARFSPLCWALPATPSFNPKDAQSRQVLQEAAGLEKNIYLKTGNAYLEWLRNQELRNMGMGDQMIEDYLSKLASLDIRDWKKYWISVVTSAMETSTHGHSGGEFPPPGFNAKEAQKPLPKDSEASAADKLKSDVIAAEHEKRWPTAEDKTRALEHATLSDLAAEKAAASKAEAKAIEKKEESKKLTLGQKIKKEAQHYWDGTKLLATEVKISSKLAFKMAAGYELSRRESRQLKRTVQDLGRLVPFSVFVIVPFAELLLPVALKLFPNMLPSTYEGQSSREKKAAHLRTTRKNVSAFLRNTFKESGLPISAVNAKKEEFTEFFRKVRATGEKPTHDDVIKVCKIFKDDLTLDNLSRPQLVGMCKYMNLNTFGTDAMLRYQIRHRMRQIKRDDKAISFEGVESLSVPELQMACASRGLRTHGMSPGKLRDDLQMWLDLRLKYGVPSTLLVLSNAYMYTSAGRNENEIESQIDALQAVLSSIPEELFHEIELEVHNAEGAATNKQRLEVLKEQQELIEEENQQNKENEETGKEKVNDTENIDPDEKPKKAEAKAESNAEPTSSSEAQEAEQDATEQRKAGHQEPSAKKE</sequence>
<dbReference type="InterPro" id="IPR016024">
    <property type="entry name" value="ARM-type_fold"/>
</dbReference>
<dbReference type="GO" id="GO:0031267">
    <property type="term" value="F:small GTPase binding"/>
    <property type="evidence" value="ECO:0007669"/>
    <property type="project" value="InterPro"/>
</dbReference>
<dbReference type="GO" id="GO:0008033">
    <property type="term" value="P:tRNA processing"/>
    <property type="evidence" value="ECO:0007669"/>
    <property type="project" value="UniProtKB-KW"/>
</dbReference>
<reference evidence="15 16" key="1">
    <citation type="submission" date="2015-05" db="EMBL/GenBank/DDBJ databases">
        <title>Distinctive expansion of gene families associated with plant cell wall degradation and secondary metabolism in the genomes of grapevine trunk pathogens.</title>
        <authorList>
            <person name="Lawrence D.P."/>
            <person name="Travadon R."/>
            <person name="Rolshausen P.E."/>
            <person name="Baumgartner K."/>
        </authorList>
    </citation>
    <scope>NUCLEOTIDE SEQUENCE [LARGE SCALE GENOMIC DNA]</scope>
    <source>
        <strain evidence="15">UCRPC4</strain>
    </source>
</reference>
<dbReference type="OrthoDB" id="26399at2759"/>
<name>A0A0G2H949_PHACM</name>
<dbReference type="GO" id="GO:0005737">
    <property type="term" value="C:cytoplasm"/>
    <property type="evidence" value="ECO:0007669"/>
    <property type="project" value="UniProtKB-SubCell"/>
</dbReference>
<dbReference type="InterPro" id="IPR045546">
    <property type="entry name" value="Exportin-T_C"/>
</dbReference>
<dbReference type="PROSITE" id="PS51758">
    <property type="entry name" value="LETM1_RBD"/>
    <property type="match status" value="1"/>
</dbReference>
<keyword evidence="9 12" id="KW-0539">Nucleus</keyword>
<organism evidence="15 16">
    <name type="scientific">Phaeomoniella chlamydospora</name>
    <name type="common">Phaeoacremonium chlamydosporum</name>
    <dbReference type="NCBI Taxonomy" id="158046"/>
    <lineage>
        <taxon>Eukaryota</taxon>
        <taxon>Fungi</taxon>
        <taxon>Dikarya</taxon>
        <taxon>Ascomycota</taxon>
        <taxon>Pezizomycotina</taxon>
        <taxon>Eurotiomycetes</taxon>
        <taxon>Chaetothyriomycetidae</taxon>
        <taxon>Phaeomoniellales</taxon>
        <taxon>Phaeomoniellaceae</taxon>
        <taxon>Phaeomoniella</taxon>
    </lineage>
</organism>
<dbReference type="Pfam" id="PF07766">
    <property type="entry name" value="LETM1_RBD"/>
    <property type="match status" value="1"/>
</dbReference>
<dbReference type="InterPro" id="IPR040017">
    <property type="entry name" value="XPOT"/>
</dbReference>
<evidence type="ECO:0000256" key="8">
    <source>
        <dbReference type="ARBA" id="ARBA00022884"/>
    </source>
</evidence>
<evidence type="ECO:0000256" key="11">
    <source>
        <dbReference type="PROSITE-ProRule" id="PRU01094"/>
    </source>
</evidence>
<comment type="caution">
    <text evidence="15">The sequence shown here is derived from an EMBL/GenBank/DDBJ whole genome shotgun (WGS) entry which is preliminary data.</text>
</comment>
<evidence type="ECO:0000313" key="15">
    <source>
        <dbReference type="EMBL" id="KKY25140.1"/>
    </source>
</evidence>